<protein>
    <submittedName>
        <fullName evidence="1">DUF6182 family protein</fullName>
    </submittedName>
</protein>
<evidence type="ECO:0000313" key="1">
    <source>
        <dbReference type="EMBL" id="XCO75317.1"/>
    </source>
</evidence>
<dbReference type="EMBL" id="CP159925">
    <property type="protein sequence ID" value="XCO75317.1"/>
    <property type="molecule type" value="Genomic_DNA"/>
</dbReference>
<dbReference type="RefSeq" id="WP_363798224.1">
    <property type="nucleotide sequence ID" value="NZ_CP159925.1"/>
</dbReference>
<organism evidence="1">
    <name type="scientific">Lysobacter firmicutimachus</name>
    <dbReference type="NCBI Taxonomy" id="1792846"/>
    <lineage>
        <taxon>Bacteria</taxon>
        <taxon>Pseudomonadati</taxon>
        <taxon>Pseudomonadota</taxon>
        <taxon>Gammaproteobacteria</taxon>
        <taxon>Lysobacterales</taxon>
        <taxon>Lysobacteraceae</taxon>
        <taxon>Lysobacter</taxon>
    </lineage>
</organism>
<dbReference type="AlphaFoldDB" id="A0AAU8MUD9"/>
<proteinExistence type="predicted"/>
<name>A0AAU8MUD9_9GAMM</name>
<dbReference type="InterPro" id="IPR045754">
    <property type="entry name" value="DUF6182"/>
</dbReference>
<sequence>MPAVTTPTATLPSDIDPLHQALMQRRLDAVARAGEAVCARRTLFVVVREPDLPGLARGLARVIAGLPHPERQAWLANFTKVRLFAGHPTRTAVAPLLSHTEADALGFALIDAEARHPRIADLLVPLKTRSGPAPDTELDLIWDEGDGRWELEIDVSGLDWPRYLVHALHLLAEAAIVDPGFGGRIRLKHRGAAPVCAEDAVQLRLDLDESPPRCRAVLRPET</sequence>
<gene>
    <name evidence="1" type="ORF">ABU614_00495</name>
</gene>
<accession>A0AAU8MUD9</accession>
<reference evidence="1" key="1">
    <citation type="submission" date="2024-06" db="EMBL/GenBank/DDBJ databases">
        <authorList>
            <person name="Li S."/>
        </authorList>
    </citation>
    <scope>NUCLEOTIDE SEQUENCE</scope>
    <source>
        <strain evidence="1">SR10</strain>
    </source>
</reference>
<dbReference type="Pfam" id="PF19680">
    <property type="entry name" value="DUF6182"/>
    <property type="match status" value="1"/>
</dbReference>